<evidence type="ECO:0000259" key="5">
    <source>
        <dbReference type="SMART" id="SM00382"/>
    </source>
</evidence>
<comment type="similarity">
    <text evidence="1">Belongs to the TrbE/VirB4 family.</text>
</comment>
<dbReference type="Gene3D" id="1.10.8.730">
    <property type="match status" value="1"/>
</dbReference>
<evidence type="ECO:0000256" key="3">
    <source>
        <dbReference type="ARBA" id="ARBA00022840"/>
    </source>
</evidence>
<gene>
    <name evidence="6" type="ORF">CBG50_02080</name>
</gene>
<dbReference type="InterPro" id="IPR051162">
    <property type="entry name" value="T4SS_component"/>
</dbReference>
<name>A0A1Z3CF37_FUSNP</name>
<feature type="coiled-coil region" evidence="4">
    <location>
        <begin position="506"/>
        <end position="533"/>
    </location>
</feature>
<protein>
    <submittedName>
        <fullName evidence="6">ATPase</fullName>
    </submittedName>
</protein>
<dbReference type="Pfam" id="PF19044">
    <property type="entry name" value="P-loop_TraG"/>
    <property type="match status" value="1"/>
</dbReference>
<evidence type="ECO:0000256" key="1">
    <source>
        <dbReference type="ARBA" id="ARBA00006512"/>
    </source>
</evidence>
<dbReference type="InterPro" id="IPR003593">
    <property type="entry name" value="AAA+_ATPase"/>
</dbReference>
<keyword evidence="7" id="KW-1185">Reference proteome</keyword>
<proteinExistence type="inferred from homology"/>
<feature type="domain" description="AAA+ ATPase" evidence="5">
    <location>
        <begin position="437"/>
        <end position="730"/>
    </location>
</feature>
<sequence>MIKEYQDEKNKLSTYIPWIAMIDEGVILNKNGTFQKTLKFRGYDLDSATIYELQNSNGRLNNVLTRLEGNWTMHIEARRVHSKEYESTEIENFTLKLIDDERKNKFQSGTYFESEYYLTLTYLTSVDTEKKLKNFFIEEEKTAENIDKSLENFKKEFKEIKGLFKDLFLEVQELSKEETYEYLHSCVSIKNHKIIVPEIPMYISNYLCDSDMVGGLKPKLGNKHMRCISLQGFPNFTVPCMFDELNRLGFEYRWVTRFMFLSKQEALSKLEKKWKATFSGRISMLKRVMMELTGDKEPTKIDEDALEKADEINTQLNLTRADILAQGFYCCAIVVYGDTSEEVDDRALEIEKTINKLGFITINETVNCVETFLGAIPGNIYNNVRTPILNTVSLCHLLPTSSVWAGDKWNKELNMPPLVYTQTKGSTAFRFNLHVGDIAHTCIIGPPGTGKSTALGLINAQYKKYPNSQVFIFDKGGSARILTYAVGGTFFDLGVDNLTFQPLRGIGILKDNLEEEERKMKSSKEKNRGIFSELDKQKILNKEKERAYRELEWANEWVLEIFIQENIELNQVQKTKIWQALELLATSEEKFRTISNLRTSLNDRELKDTLEKYTIKGALGRYFDSDEENFTFSDWQVFEMEKIMNVKSAVTPLLSYLFHKVEEKLTGPPSLIVLDECWLFFDNEQFAGKIREWLKVLRKKNTGVIFATQELGDIMNSKLFTTILDSCLTKIFLPNANAMSDNYSVIYRKFGLNEKEIEIISESTPKKEYYYKSPKGSRLFELVLGENTLKLIGANDPEIQKEAKELYELVGNGENFTRKYLDLK</sequence>
<dbReference type="SUPFAM" id="SSF52540">
    <property type="entry name" value="P-loop containing nucleoside triphosphate hydrolases"/>
    <property type="match status" value="1"/>
</dbReference>
<dbReference type="Gene3D" id="3.40.50.300">
    <property type="entry name" value="P-loop containing nucleotide triphosphate hydrolases"/>
    <property type="match status" value="1"/>
</dbReference>
<evidence type="ECO:0000256" key="2">
    <source>
        <dbReference type="ARBA" id="ARBA00022741"/>
    </source>
</evidence>
<dbReference type="Pfam" id="PF03135">
    <property type="entry name" value="CagE_TrbE_VirB"/>
    <property type="match status" value="2"/>
</dbReference>
<evidence type="ECO:0000313" key="6">
    <source>
        <dbReference type="EMBL" id="ASC02201.1"/>
    </source>
</evidence>
<organism evidence="6 7">
    <name type="scientific">Fusobacterium nucleatum subsp. polymorphum</name>
    <name type="common">Fusobacterium polymorphum</name>
    <dbReference type="NCBI Taxonomy" id="76857"/>
    <lineage>
        <taxon>Bacteria</taxon>
        <taxon>Fusobacteriati</taxon>
        <taxon>Fusobacteriota</taxon>
        <taxon>Fusobacteriia</taxon>
        <taxon>Fusobacteriales</taxon>
        <taxon>Fusobacteriaceae</taxon>
        <taxon>Fusobacterium</taxon>
    </lineage>
</organism>
<keyword evidence="4" id="KW-0175">Coiled coil</keyword>
<dbReference type="EMBL" id="CP021934">
    <property type="protein sequence ID" value="ASC02201.1"/>
    <property type="molecule type" value="Genomic_DNA"/>
</dbReference>
<dbReference type="PANTHER" id="PTHR30121:SF12">
    <property type="entry name" value="TYPE IV SECRETION SYSTEM PROTEIN CAGE"/>
    <property type="match status" value="1"/>
</dbReference>
<dbReference type="RefSeq" id="WP_088336771.1">
    <property type="nucleotide sequence ID" value="NZ_CP021934.1"/>
</dbReference>
<dbReference type="InterPro" id="IPR018145">
    <property type="entry name" value="CagE_TrbE_VirB_cntrl_dom"/>
</dbReference>
<dbReference type="Proteomes" id="UP000196759">
    <property type="component" value="Chromosome"/>
</dbReference>
<dbReference type="InterPro" id="IPR027417">
    <property type="entry name" value="P-loop_NTPase"/>
</dbReference>
<reference evidence="6 7" key="1">
    <citation type="submission" date="2017-06" db="EMBL/GenBank/DDBJ databases">
        <title>Draft genome sequence of Fusobacterium nucleatum subsp. polymorphum KCOM 1260 (=ChDC F218).</title>
        <authorList>
            <person name="Kook J.-K."/>
            <person name="Park S.-N."/>
            <person name="Lim Y.K."/>
            <person name="Roh H."/>
        </authorList>
    </citation>
    <scope>NUCLEOTIDE SEQUENCE [LARGE SCALE GENOMIC DNA]</scope>
    <source>
        <strain evidence="7">KCOM 1260 (ChDC F218)</strain>
    </source>
</reference>
<dbReference type="SMART" id="SM00382">
    <property type="entry name" value="AAA"/>
    <property type="match status" value="1"/>
</dbReference>
<dbReference type="PANTHER" id="PTHR30121">
    <property type="entry name" value="UNCHARACTERIZED PROTEIN YJGR-RELATED"/>
    <property type="match status" value="1"/>
</dbReference>
<evidence type="ECO:0000313" key="7">
    <source>
        <dbReference type="Proteomes" id="UP000196759"/>
    </source>
</evidence>
<accession>A0A1Z3CF37</accession>
<evidence type="ECO:0000256" key="4">
    <source>
        <dbReference type="SAM" id="Coils"/>
    </source>
</evidence>
<dbReference type="InterPro" id="IPR043964">
    <property type="entry name" value="P-loop_TraG"/>
</dbReference>
<keyword evidence="2" id="KW-0547">Nucleotide-binding</keyword>
<dbReference type="GO" id="GO:0005524">
    <property type="term" value="F:ATP binding"/>
    <property type="evidence" value="ECO:0007669"/>
    <property type="project" value="UniProtKB-KW"/>
</dbReference>
<keyword evidence="3" id="KW-0067">ATP-binding</keyword>
<dbReference type="AlphaFoldDB" id="A0A1Z3CF37"/>